<keyword evidence="2" id="KW-1185">Reference proteome</keyword>
<dbReference type="EMBL" id="JAFNEN010000512">
    <property type="protein sequence ID" value="KAG8181500.1"/>
    <property type="molecule type" value="Genomic_DNA"/>
</dbReference>
<evidence type="ECO:0000313" key="2">
    <source>
        <dbReference type="Proteomes" id="UP000827092"/>
    </source>
</evidence>
<sequence length="119" mass="13293">MTTVLGDFPPKSTFHPRNVPFTCHQDISNNSSFLDGGVSKKGVGNTKQWRMFASESKVSCKSGEKRFGPELCSLAVMLMDFGNKRCFGALERGIWIDGVLSIVQFKPMDFHRFNSVVVK</sequence>
<dbReference type="AlphaFoldDB" id="A0AAV6UAZ0"/>
<proteinExistence type="predicted"/>
<name>A0AAV6UAZ0_9ARAC</name>
<evidence type="ECO:0000313" key="1">
    <source>
        <dbReference type="EMBL" id="KAG8181500.1"/>
    </source>
</evidence>
<comment type="caution">
    <text evidence="1">The sequence shown here is derived from an EMBL/GenBank/DDBJ whole genome shotgun (WGS) entry which is preliminary data.</text>
</comment>
<gene>
    <name evidence="1" type="ORF">JTE90_010171</name>
</gene>
<protein>
    <submittedName>
        <fullName evidence="1">Uncharacterized protein</fullName>
    </submittedName>
</protein>
<dbReference type="Proteomes" id="UP000827092">
    <property type="component" value="Unassembled WGS sequence"/>
</dbReference>
<reference evidence="1 2" key="1">
    <citation type="journal article" date="2022" name="Nat. Ecol. Evol.">
        <title>A masculinizing supergene underlies an exaggerated male reproductive morph in a spider.</title>
        <authorList>
            <person name="Hendrickx F."/>
            <person name="De Corte Z."/>
            <person name="Sonet G."/>
            <person name="Van Belleghem S.M."/>
            <person name="Kostlbacher S."/>
            <person name="Vangestel C."/>
        </authorList>
    </citation>
    <scope>NUCLEOTIDE SEQUENCE [LARGE SCALE GENOMIC DNA]</scope>
    <source>
        <strain evidence="1">W744_W776</strain>
    </source>
</reference>
<accession>A0AAV6UAZ0</accession>
<organism evidence="1 2">
    <name type="scientific">Oedothorax gibbosus</name>
    <dbReference type="NCBI Taxonomy" id="931172"/>
    <lineage>
        <taxon>Eukaryota</taxon>
        <taxon>Metazoa</taxon>
        <taxon>Ecdysozoa</taxon>
        <taxon>Arthropoda</taxon>
        <taxon>Chelicerata</taxon>
        <taxon>Arachnida</taxon>
        <taxon>Araneae</taxon>
        <taxon>Araneomorphae</taxon>
        <taxon>Entelegynae</taxon>
        <taxon>Araneoidea</taxon>
        <taxon>Linyphiidae</taxon>
        <taxon>Erigoninae</taxon>
        <taxon>Oedothorax</taxon>
    </lineage>
</organism>